<feature type="non-terminal residue" evidence="2">
    <location>
        <position position="302"/>
    </location>
</feature>
<dbReference type="EMBL" id="BARW01014478">
    <property type="protein sequence ID" value="GAI76204.1"/>
    <property type="molecule type" value="Genomic_DNA"/>
</dbReference>
<comment type="caution">
    <text evidence="2">The sequence shown here is derived from an EMBL/GenBank/DDBJ whole genome shotgun (WGS) entry which is preliminary data.</text>
</comment>
<feature type="compositionally biased region" description="Basic residues" evidence="1">
    <location>
        <begin position="293"/>
        <end position="302"/>
    </location>
</feature>
<gene>
    <name evidence="2" type="ORF">S12H4_25651</name>
</gene>
<evidence type="ECO:0000313" key="2">
    <source>
        <dbReference type="EMBL" id="GAI76204.1"/>
    </source>
</evidence>
<evidence type="ECO:0000256" key="1">
    <source>
        <dbReference type="SAM" id="MobiDB-lite"/>
    </source>
</evidence>
<feature type="region of interest" description="Disordered" evidence="1">
    <location>
        <begin position="240"/>
        <end position="302"/>
    </location>
</feature>
<feature type="compositionally biased region" description="Basic and acidic residues" evidence="1">
    <location>
        <begin position="276"/>
        <end position="288"/>
    </location>
</feature>
<sequence length="302" mass="33471">MAGTFIIKTEENAENLEALLDEEGKTCGFIAWSSSELPEVPTHEVTVPRVALMHTWQSTQTEGWVRIALDELKIPYDYISVHDVRDNGQLRDKYEVILFGPSSSSALSIVRGVTGDKPMPWKKTELTPNLGRQDSTDDMRGGIELEGVLHLHDFVNDGGLLITLTSSSSLPIHFGLAQGITIKQTNELWARGGVFQAEVADTSSPIAYGYDKDVGVYFNSSPVFALGSVGGRRFRYMQAGSSDRITGRGSKNDPDVPQGRSKNLGKETIEAFQKMQKQEREKEGEQRPSTRARTTRVRPRIV</sequence>
<accession>X1T863</accession>
<organism evidence="2">
    <name type="scientific">marine sediment metagenome</name>
    <dbReference type="NCBI Taxonomy" id="412755"/>
    <lineage>
        <taxon>unclassified sequences</taxon>
        <taxon>metagenomes</taxon>
        <taxon>ecological metagenomes</taxon>
    </lineage>
</organism>
<protein>
    <submittedName>
        <fullName evidence="2">Uncharacterized protein</fullName>
    </submittedName>
</protein>
<reference evidence="2" key="1">
    <citation type="journal article" date="2014" name="Front. Microbiol.">
        <title>High frequency of phylogenetically diverse reductive dehalogenase-homologous genes in deep subseafloor sedimentary metagenomes.</title>
        <authorList>
            <person name="Kawai M."/>
            <person name="Futagami T."/>
            <person name="Toyoda A."/>
            <person name="Takaki Y."/>
            <person name="Nishi S."/>
            <person name="Hori S."/>
            <person name="Arai W."/>
            <person name="Tsubouchi T."/>
            <person name="Morono Y."/>
            <person name="Uchiyama I."/>
            <person name="Ito T."/>
            <person name="Fujiyama A."/>
            <person name="Inagaki F."/>
            <person name="Takami H."/>
        </authorList>
    </citation>
    <scope>NUCLEOTIDE SEQUENCE</scope>
    <source>
        <strain evidence="2">Expedition CK06-06</strain>
    </source>
</reference>
<name>X1T863_9ZZZZ</name>
<dbReference type="AlphaFoldDB" id="X1T863"/>
<proteinExistence type="predicted"/>